<name>A0A454XIG5_PRIPA</name>
<dbReference type="EnsemblMetazoa" id="PPA39730.1">
    <property type="protein sequence ID" value="PPA39730.1"/>
    <property type="gene ID" value="WBGene00278099"/>
</dbReference>
<organism evidence="1 2">
    <name type="scientific">Pristionchus pacificus</name>
    <name type="common">Parasitic nematode worm</name>
    <dbReference type="NCBI Taxonomy" id="54126"/>
    <lineage>
        <taxon>Eukaryota</taxon>
        <taxon>Metazoa</taxon>
        <taxon>Ecdysozoa</taxon>
        <taxon>Nematoda</taxon>
        <taxon>Chromadorea</taxon>
        <taxon>Rhabditida</taxon>
        <taxon>Rhabditina</taxon>
        <taxon>Diplogasteromorpha</taxon>
        <taxon>Diplogasteroidea</taxon>
        <taxon>Neodiplogasteridae</taxon>
        <taxon>Pristionchus</taxon>
    </lineage>
</organism>
<reference evidence="2" key="1">
    <citation type="journal article" date="2008" name="Nat. Genet.">
        <title>The Pristionchus pacificus genome provides a unique perspective on nematode lifestyle and parasitism.</title>
        <authorList>
            <person name="Dieterich C."/>
            <person name="Clifton S.W."/>
            <person name="Schuster L.N."/>
            <person name="Chinwalla A."/>
            <person name="Delehaunty K."/>
            <person name="Dinkelacker I."/>
            <person name="Fulton L."/>
            <person name="Fulton R."/>
            <person name="Godfrey J."/>
            <person name="Minx P."/>
            <person name="Mitreva M."/>
            <person name="Roeseler W."/>
            <person name="Tian H."/>
            <person name="Witte H."/>
            <person name="Yang S.P."/>
            <person name="Wilson R.K."/>
            <person name="Sommer R.J."/>
        </authorList>
    </citation>
    <scope>NUCLEOTIDE SEQUENCE [LARGE SCALE GENOMIC DNA]</scope>
    <source>
        <strain evidence="2">PS312</strain>
    </source>
</reference>
<accession>A0A8R1UV97</accession>
<proteinExistence type="predicted"/>
<sequence>MALKKVIFFLALASMSSSEFIYETEYSILEHEAQSCPLRLIRLPKTVGEYYVHRIKDNIRECLPYTCDTLRSVETMAEIEIDTVDGGKQWIRALVPNATSCYRRIKYYSSHA</sequence>
<keyword evidence="2" id="KW-1185">Reference proteome</keyword>
<evidence type="ECO:0000313" key="1">
    <source>
        <dbReference type="EnsemblMetazoa" id="PPA39730.1"/>
    </source>
</evidence>
<evidence type="ECO:0000313" key="2">
    <source>
        <dbReference type="Proteomes" id="UP000005239"/>
    </source>
</evidence>
<protein>
    <submittedName>
        <fullName evidence="1">Uncharacterized protein</fullName>
    </submittedName>
</protein>
<dbReference type="Proteomes" id="UP000005239">
    <property type="component" value="Unassembled WGS sequence"/>
</dbReference>
<reference evidence="1" key="2">
    <citation type="submission" date="2022-06" db="UniProtKB">
        <authorList>
            <consortium name="EnsemblMetazoa"/>
        </authorList>
    </citation>
    <scope>IDENTIFICATION</scope>
    <source>
        <strain evidence="1">PS312</strain>
    </source>
</reference>
<gene>
    <name evidence="1" type="primary">WBGene00278099</name>
</gene>
<accession>A0A454XIG5</accession>
<dbReference type="AlphaFoldDB" id="A0A454XIG5"/>